<dbReference type="InterPro" id="IPR037033">
    <property type="entry name" value="DNA-dir_RNAP_su2_hyb_sf"/>
</dbReference>
<dbReference type="PANTHER" id="PTHR20856">
    <property type="entry name" value="DNA-DIRECTED RNA POLYMERASE I SUBUNIT 2"/>
    <property type="match status" value="1"/>
</dbReference>
<evidence type="ECO:0000256" key="1">
    <source>
        <dbReference type="ARBA" id="ARBA00006835"/>
    </source>
</evidence>
<dbReference type="InterPro" id="IPR007120">
    <property type="entry name" value="DNA-dir_RNAP_su2_dom"/>
</dbReference>
<sequence length="176" mass="19658">MHGKKGVLGLLKSQEQALEKGIACGGPVKYATPFSAPSIDDIADQLHRVGYTKWGNERVYDGRTGKAAESLILVGPTFYQRLVHMAEDKLKFRSTDPIHPLTRQPVFDRKRFGGISFGEMERDCLIAHGASANLHERFHSQRSVPDAHLPEVQEHREGDPEGSFCSYRSEDQVTVL</sequence>
<feature type="domain" description="DNA-directed RNA polymerase subunit 2 hybrid-binding" evidence="7">
    <location>
        <begin position="15"/>
        <end position="111"/>
    </location>
</feature>
<proteinExistence type="inferred from homology"/>
<evidence type="ECO:0000313" key="12">
    <source>
        <dbReference type="Proteomes" id="UP000233551"/>
    </source>
</evidence>
<evidence type="ECO:0000259" key="7">
    <source>
        <dbReference type="Pfam" id="PF00562"/>
    </source>
</evidence>
<evidence type="ECO:0000313" key="11">
    <source>
        <dbReference type="Proteomes" id="UP000197138"/>
    </source>
</evidence>
<dbReference type="Pfam" id="PF04560">
    <property type="entry name" value="RNA_pol_Rpb2_7"/>
    <property type="match status" value="1"/>
</dbReference>
<keyword evidence="12" id="KW-1185">Reference proteome</keyword>
<evidence type="ECO:0000313" key="10">
    <source>
        <dbReference type="EMBL" id="PKI46130.1"/>
    </source>
</evidence>
<dbReference type="Gene3D" id="3.90.1800.10">
    <property type="entry name" value="RNA polymerase alpha subunit dimerisation domain"/>
    <property type="match status" value="1"/>
</dbReference>
<reference evidence="10 12" key="3">
    <citation type="submission" date="2017-11" db="EMBL/GenBank/DDBJ databases">
        <title>De-novo sequencing of pomegranate (Punica granatum L.) genome.</title>
        <authorList>
            <person name="Akparov Z."/>
            <person name="Amiraslanov A."/>
            <person name="Hajiyeva S."/>
            <person name="Abbasov M."/>
            <person name="Kaur K."/>
            <person name="Hamwieh A."/>
            <person name="Solovyev V."/>
            <person name="Salamov A."/>
            <person name="Braich B."/>
            <person name="Kosarev P."/>
            <person name="Mahmoud A."/>
            <person name="Hajiyev E."/>
            <person name="Babayeva S."/>
            <person name="Izzatullayeva V."/>
            <person name="Mammadov A."/>
            <person name="Mammadov A."/>
            <person name="Sharifova S."/>
            <person name="Ojaghi J."/>
            <person name="Eynullazada K."/>
            <person name="Bayramov B."/>
            <person name="Abdulazimova A."/>
            <person name="Shahmuradov I."/>
        </authorList>
    </citation>
    <scope>NUCLEOTIDE SEQUENCE [LARGE SCALE GENOMIC DNA]</scope>
    <source>
        <strain evidence="10">AG2017</strain>
        <strain evidence="12">cv. AG2017</strain>
        <tissue evidence="10">Leaf</tissue>
    </source>
</reference>
<evidence type="ECO:0000256" key="6">
    <source>
        <dbReference type="ARBA" id="ARBA00023163"/>
    </source>
</evidence>
<dbReference type="Pfam" id="PF00562">
    <property type="entry name" value="RNA_pol_Rpb2_6"/>
    <property type="match status" value="1"/>
</dbReference>
<dbReference type="AlphaFoldDB" id="A0A218XIX3"/>
<evidence type="ECO:0000313" key="9">
    <source>
        <dbReference type="EMBL" id="OWM84292.1"/>
    </source>
</evidence>
<keyword evidence="4" id="KW-0808">Transferase</keyword>
<dbReference type="GO" id="GO:0006351">
    <property type="term" value="P:DNA-templated transcription"/>
    <property type="evidence" value="ECO:0007669"/>
    <property type="project" value="InterPro"/>
</dbReference>
<dbReference type="GO" id="GO:0032549">
    <property type="term" value="F:ribonucleoside binding"/>
    <property type="evidence" value="ECO:0007669"/>
    <property type="project" value="InterPro"/>
</dbReference>
<name>A0A218XIX3_PUNGR</name>
<dbReference type="GO" id="GO:0000428">
    <property type="term" value="C:DNA-directed RNA polymerase complex"/>
    <property type="evidence" value="ECO:0007669"/>
    <property type="project" value="UniProtKB-KW"/>
</dbReference>
<evidence type="ECO:0000259" key="8">
    <source>
        <dbReference type="Pfam" id="PF04560"/>
    </source>
</evidence>
<dbReference type="Proteomes" id="UP000233551">
    <property type="component" value="Unassembled WGS sequence"/>
</dbReference>
<evidence type="ECO:0000256" key="4">
    <source>
        <dbReference type="ARBA" id="ARBA00022679"/>
    </source>
</evidence>
<keyword evidence="5" id="KW-0548">Nucleotidyltransferase</keyword>
<keyword evidence="3" id="KW-0240">DNA-directed RNA polymerase</keyword>
<organism evidence="9 11">
    <name type="scientific">Punica granatum</name>
    <name type="common">Pomegranate</name>
    <dbReference type="NCBI Taxonomy" id="22663"/>
    <lineage>
        <taxon>Eukaryota</taxon>
        <taxon>Viridiplantae</taxon>
        <taxon>Streptophyta</taxon>
        <taxon>Embryophyta</taxon>
        <taxon>Tracheophyta</taxon>
        <taxon>Spermatophyta</taxon>
        <taxon>Magnoliopsida</taxon>
        <taxon>eudicotyledons</taxon>
        <taxon>Gunneridae</taxon>
        <taxon>Pentapetalae</taxon>
        <taxon>rosids</taxon>
        <taxon>malvids</taxon>
        <taxon>Myrtales</taxon>
        <taxon>Lythraceae</taxon>
        <taxon>Punica</taxon>
    </lineage>
</organism>
<dbReference type="EMBL" id="PGOL01002671">
    <property type="protein sequence ID" value="PKI46130.1"/>
    <property type="molecule type" value="Genomic_DNA"/>
</dbReference>
<protein>
    <recommendedName>
        <fullName evidence="2">DNA-directed RNA polymerase</fullName>
        <ecNumber evidence="2">2.7.7.6</ecNumber>
    </recommendedName>
</protein>
<dbReference type="GO" id="GO:0003899">
    <property type="term" value="F:DNA-directed RNA polymerase activity"/>
    <property type="evidence" value="ECO:0007669"/>
    <property type="project" value="UniProtKB-EC"/>
</dbReference>
<dbReference type="GO" id="GO:0003677">
    <property type="term" value="F:DNA binding"/>
    <property type="evidence" value="ECO:0007669"/>
    <property type="project" value="InterPro"/>
</dbReference>
<comment type="caution">
    <text evidence="9">The sequence shown here is derived from an EMBL/GenBank/DDBJ whole genome shotgun (WGS) entry which is preliminary data.</text>
</comment>
<dbReference type="Proteomes" id="UP000197138">
    <property type="component" value="Unassembled WGS sequence"/>
</dbReference>
<dbReference type="InterPro" id="IPR015712">
    <property type="entry name" value="DNA-dir_RNA_pol_su2"/>
</dbReference>
<comment type="similarity">
    <text evidence="1">Belongs to the RNA polymerase beta chain family.</text>
</comment>
<gene>
    <name evidence="9" type="ORF">CDL15_Pgr027061</name>
    <name evidence="10" type="ORF">CRG98_033463</name>
</gene>
<evidence type="ECO:0000256" key="5">
    <source>
        <dbReference type="ARBA" id="ARBA00022695"/>
    </source>
</evidence>
<dbReference type="InterPro" id="IPR007641">
    <property type="entry name" value="RNA_pol_Rpb2_7"/>
</dbReference>
<dbReference type="SUPFAM" id="SSF64484">
    <property type="entry name" value="beta and beta-prime subunits of DNA dependent RNA-polymerase"/>
    <property type="match status" value="1"/>
</dbReference>
<dbReference type="EMBL" id="MTKT01001633">
    <property type="protein sequence ID" value="OWM84292.1"/>
    <property type="molecule type" value="Genomic_DNA"/>
</dbReference>
<dbReference type="EC" id="2.7.7.6" evidence="2"/>
<evidence type="ECO:0000256" key="2">
    <source>
        <dbReference type="ARBA" id="ARBA00012418"/>
    </source>
</evidence>
<keyword evidence="6" id="KW-0804">Transcription</keyword>
<reference evidence="11" key="1">
    <citation type="journal article" date="2017" name="Plant J.">
        <title>The pomegranate (Punica granatum L.) genome and the genomics of punicalagin biosynthesis.</title>
        <authorList>
            <person name="Qin G."/>
            <person name="Xu C."/>
            <person name="Ming R."/>
            <person name="Tang H."/>
            <person name="Guyot R."/>
            <person name="Kramer E.M."/>
            <person name="Hu Y."/>
            <person name="Yi X."/>
            <person name="Qi Y."/>
            <person name="Xu X."/>
            <person name="Gao Z."/>
            <person name="Pan H."/>
            <person name="Jian J."/>
            <person name="Tian Y."/>
            <person name="Yue Z."/>
            <person name="Xu Y."/>
        </authorList>
    </citation>
    <scope>NUCLEOTIDE SEQUENCE [LARGE SCALE GENOMIC DNA]</scope>
    <source>
        <strain evidence="11">cv. Dabenzi</strain>
    </source>
</reference>
<dbReference type="Gene3D" id="2.40.270.10">
    <property type="entry name" value="DNA-directed RNA polymerase, subunit 2, domain 6"/>
    <property type="match status" value="1"/>
</dbReference>
<evidence type="ECO:0000256" key="3">
    <source>
        <dbReference type="ARBA" id="ARBA00022478"/>
    </source>
</evidence>
<feature type="domain" description="RNA polymerase Rpb2" evidence="8">
    <location>
        <begin position="113"/>
        <end position="141"/>
    </location>
</feature>
<accession>A0A218XIX3</accession>
<reference evidence="9" key="2">
    <citation type="submission" date="2017-06" db="EMBL/GenBank/DDBJ databases">
        <title>The pomegranate genome and the genomics of punicalagin biosynthesis.</title>
        <authorList>
            <person name="Xu C."/>
        </authorList>
    </citation>
    <scope>NUCLEOTIDE SEQUENCE [LARGE SCALE GENOMIC DNA]</scope>
    <source>
        <tissue evidence="9">Fresh leaf</tissue>
    </source>
</reference>
<dbReference type="STRING" id="22663.A0A218XIX3"/>